<accession>A0AAF0BVB5</accession>
<dbReference type="Proteomes" id="UP001216390">
    <property type="component" value="Chromosome"/>
</dbReference>
<proteinExistence type="predicted"/>
<evidence type="ECO:0000313" key="2">
    <source>
        <dbReference type="Proteomes" id="UP001216390"/>
    </source>
</evidence>
<dbReference type="InterPro" id="IPR023393">
    <property type="entry name" value="START-like_dom_sf"/>
</dbReference>
<dbReference type="Pfam" id="PF10604">
    <property type="entry name" value="Polyketide_cyc2"/>
    <property type="match status" value="1"/>
</dbReference>
<evidence type="ECO:0000313" key="1">
    <source>
        <dbReference type="EMBL" id="WCO66848.1"/>
    </source>
</evidence>
<keyword evidence="2" id="KW-1185">Reference proteome</keyword>
<gene>
    <name evidence="1" type="ORF">PO878_20360</name>
</gene>
<dbReference type="EMBL" id="CP116942">
    <property type="protein sequence ID" value="WCO66848.1"/>
    <property type="molecule type" value="Genomic_DNA"/>
</dbReference>
<dbReference type="KEGG" id="ima:PO878_20360"/>
<organism evidence="1 2">
    <name type="scientific">Iamia majanohamensis</name>
    <dbReference type="NCBI Taxonomy" id="467976"/>
    <lineage>
        <taxon>Bacteria</taxon>
        <taxon>Bacillati</taxon>
        <taxon>Actinomycetota</taxon>
        <taxon>Acidimicrobiia</taxon>
        <taxon>Acidimicrobiales</taxon>
        <taxon>Iamiaceae</taxon>
        <taxon>Iamia</taxon>
    </lineage>
</organism>
<dbReference type="Gene3D" id="3.30.530.20">
    <property type="match status" value="1"/>
</dbReference>
<dbReference type="AlphaFoldDB" id="A0AAF0BVB5"/>
<sequence length="150" mass="16178">MARYVTTQPTSWSPDTAYSWMADLRHLAVWDPSITSVDQVEGDGPAVGAEYDVTLKAAGGERTMRYRIEEMDQAARTLLARSDTPVLTSYDRISVAEDGGRTQVTYDADLVLKGPLKLGDPVLKATFGKMGDKAADGLRSELAKDAPPAG</sequence>
<name>A0AAF0BVB5_9ACTN</name>
<reference evidence="1" key="1">
    <citation type="submission" date="2023-01" db="EMBL/GenBank/DDBJ databases">
        <title>The diversity of Class Acidimicrobiia in South China Sea sediment environments and the proposal of Iamia marina sp. nov., a novel species of the genus Iamia.</title>
        <authorList>
            <person name="He Y."/>
            <person name="Tian X."/>
        </authorList>
    </citation>
    <scope>NUCLEOTIDE SEQUENCE</scope>
    <source>
        <strain evidence="1">DSM 19957</strain>
    </source>
</reference>
<protein>
    <submittedName>
        <fullName evidence="1">SRPBCC family protein</fullName>
    </submittedName>
</protein>
<dbReference type="RefSeq" id="WP_272736370.1">
    <property type="nucleotide sequence ID" value="NZ_CP116942.1"/>
</dbReference>
<dbReference type="InterPro" id="IPR019587">
    <property type="entry name" value="Polyketide_cyclase/dehydratase"/>
</dbReference>
<dbReference type="SUPFAM" id="SSF55961">
    <property type="entry name" value="Bet v1-like"/>
    <property type="match status" value="1"/>
</dbReference>